<organism evidence="2 3">
    <name type="scientific">Arcticibacterium luteifluviistationis</name>
    <dbReference type="NCBI Taxonomy" id="1784714"/>
    <lineage>
        <taxon>Bacteria</taxon>
        <taxon>Pseudomonadati</taxon>
        <taxon>Bacteroidota</taxon>
        <taxon>Cytophagia</taxon>
        <taxon>Cytophagales</taxon>
        <taxon>Leadbetterellaceae</taxon>
        <taxon>Arcticibacterium</taxon>
    </lineage>
</organism>
<dbReference type="EMBL" id="CP029480">
    <property type="protein sequence ID" value="AWV96687.1"/>
    <property type="molecule type" value="Genomic_DNA"/>
</dbReference>
<sequence length="137" mass="15232">MNIFIDTNVILDVFHLRHPFYSASSDLLAKCEEGEYAGFMNLISLANIHYISSKIVGKQQSISNLKVLLGFIKITSSNSDLAKKALYSDFNDLEDALQHFSAATIDNIGAIITRDLNDFKASDIPVYSPSEFLKLNP</sequence>
<evidence type="ECO:0000313" key="2">
    <source>
        <dbReference type="EMBL" id="AWV96687.1"/>
    </source>
</evidence>
<dbReference type="SUPFAM" id="SSF88723">
    <property type="entry name" value="PIN domain-like"/>
    <property type="match status" value="1"/>
</dbReference>
<dbReference type="GO" id="GO:0003677">
    <property type="term" value="F:DNA binding"/>
    <property type="evidence" value="ECO:0007669"/>
    <property type="project" value="UniProtKB-KW"/>
</dbReference>
<dbReference type="RefSeq" id="WP_111369789.1">
    <property type="nucleotide sequence ID" value="NZ_CP029480.1"/>
</dbReference>
<proteinExistence type="predicted"/>
<dbReference type="InterPro" id="IPR002716">
    <property type="entry name" value="PIN_dom"/>
</dbReference>
<gene>
    <name evidence="2" type="ORF">DJ013_00135</name>
</gene>
<keyword evidence="2" id="KW-0238">DNA-binding</keyword>
<keyword evidence="3" id="KW-1185">Reference proteome</keyword>
<dbReference type="InterPro" id="IPR029060">
    <property type="entry name" value="PIN-like_dom_sf"/>
</dbReference>
<name>A0A2Z4G6C2_9BACT</name>
<dbReference type="AlphaFoldDB" id="A0A2Z4G6C2"/>
<feature type="domain" description="PIN" evidence="1">
    <location>
        <begin position="3"/>
        <end position="116"/>
    </location>
</feature>
<reference evidence="2 3" key="1">
    <citation type="submission" date="2018-05" db="EMBL/GenBank/DDBJ databases">
        <title>Complete genome sequence of Arcticibacterium luteifluviistationis SM1504T, a cytophagaceae bacterium isolated from Arctic surface seawater.</title>
        <authorList>
            <person name="Li Y."/>
            <person name="Qin Q.-L."/>
        </authorList>
    </citation>
    <scope>NUCLEOTIDE SEQUENCE [LARGE SCALE GENOMIC DNA]</scope>
    <source>
        <strain evidence="2 3">SM1504</strain>
    </source>
</reference>
<evidence type="ECO:0000313" key="3">
    <source>
        <dbReference type="Proteomes" id="UP000249873"/>
    </source>
</evidence>
<protein>
    <submittedName>
        <fullName evidence="2">DNA-binding protein</fullName>
    </submittedName>
</protein>
<evidence type="ECO:0000259" key="1">
    <source>
        <dbReference type="Pfam" id="PF13470"/>
    </source>
</evidence>
<dbReference type="Proteomes" id="UP000249873">
    <property type="component" value="Chromosome"/>
</dbReference>
<dbReference type="Pfam" id="PF13470">
    <property type="entry name" value="PIN_3"/>
    <property type="match status" value="1"/>
</dbReference>
<dbReference type="KEGG" id="als:DJ013_00135"/>
<accession>A0A2Z4G6C2</accession>
<dbReference type="OrthoDB" id="1148871at2"/>